<organism evidence="2 3">
    <name type="scientific">Mycena albidolilacea</name>
    <dbReference type="NCBI Taxonomy" id="1033008"/>
    <lineage>
        <taxon>Eukaryota</taxon>
        <taxon>Fungi</taxon>
        <taxon>Dikarya</taxon>
        <taxon>Basidiomycota</taxon>
        <taxon>Agaricomycotina</taxon>
        <taxon>Agaricomycetes</taxon>
        <taxon>Agaricomycetidae</taxon>
        <taxon>Agaricales</taxon>
        <taxon>Marasmiineae</taxon>
        <taxon>Mycenaceae</taxon>
        <taxon>Mycena</taxon>
    </lineage>
</organism>
<evidence type="ECO:0000313" key="3">
    <source>
        <dbReference type="Proteomes" id="UP001218218"/>
    </source>
</evidence>
<evidence type="ECO:0000256" key="1">
    <source>
        <dbReference type="SAM" id="SignalP"/>
    </source>
</evidence>
<sequence length="102" mass="11411">MVSTVSAFLFLWNGSLTQFDSQTNDWPHPESRITSDAGLNRSVAFCFIAIQNYAINSLDTAFINSVQPGQYSGVGEHNCELSYGFFRCHSIEVSMRGPPWQL</sequence>
<keyword evidence="3" id="KW-1185">Reference proteome</keyword>
<feature type="chain" id="PRO_5042264554" evidence="1">
    <location>
        <begin position="18"/>
        <end position="102"/>
    </location>
</feature>
<evidence type="ECO:0000313" key="2">
    <source>
        <dbReference type="EMBL" id="KAJ7367448.1"/>
    </source>
</evidence>
<dbReference type="EMBL" id="JARIHO010000001">
    <property type="protein sequence ID" value="KAJ7367448.1"/>
    <property type="molecule type" value="Genomic_DNA"/>
</dbReference>
<name>A0AAD7F5G9_9AGAR</name>
<dbReference type="AlphaFoldDB" id="A0AAD7F5G9"/>
<accession>A0AAD7F5G9</accession>
<proteinExistence type="predicted"/>
<gene>
    <name evidence="2" type="ORF">DFH08DRAFT_828548</name>
</gene>
<feature type="signal peptide" evidence="1">
    <location>
        <begin position="1"/>
        <end position="17"/>
    </location>
</feature>
<comment type="caution">
    <text evidence="2">The sequence shown here is derived from an EMBL/GenBank/DDBJ whole genome shotgun (WGS) entry which is preliminary data.</text>
</comment>
<dbReference type="Proteomes" id="UP001218218">
    <property type="component" value="Unassembled WGS sequence"/>
</dbReference>
<protein>
    <submittedName>
        <fullName evidence="2">Uncharacterized protein</fullName>
    </submittedName>
</protein>
<reference evidence="2" key="1">
    <citation type="submission" date="2023-03" db="EMBL/GenBank/DDBJ databases">
        <title>Massive genome expansion in bonnet fungi (Mycena s.s.) driven by repeated elements and novel gene families across ecological guilds.</title>
        <authorList>
            <consortium name="Lawrence Berkeley National Laboratory"/>
            <person name="Harder C.B."/>
            <person name="Miyauchi S."/>
            <person name="Viragh M."/>
            <person name="Kuo A."/>
            <person name="Thoen E."/>
            <person name="Andreopoulos B."/>
            <person name="Lu D."/>
            <person name="Skrede I."/>
            <person name="Drula E."/>
            <person name="Henrissat B."/>
            <person name="Morin E."/>
            <person name="Kohler A."/>
            <person name="Barry K."/>
            <person name="LaButti K."/>
            <person name="Morin E."/>
            <person name="Salamov A."/>
            <person name="Lipzen A."/>
            <person name="Mereny Z."/>
            <person name="Hegedus B."/>
            <person name="Baldrian P."/>
            <person name="Stursova M."/>
            <person name="Weitz H."/>
            <person name="Taylor A."/>
            <person name="Grigoriev I.V."/>
            <person name="Nagy L.G."/>
            <person name="Martin F."/>
            <person name="Kauserud H."/>
        </authorList>
    </citation>
    <scope>NUCLEOTIDE SEQUENCE</scope>
    <source>
        <strain evidence="2">CBHHK002</strain>
    </source>
</reference>
<keyword evidence="1" id="KW-0732">Signal</keyword>